<sequence length="148" mass="17066">MKSHIKILLLILIVVDSSSYSQIKKLNLVGNWNMTDYWGNKSDFILSEDNYASMTVNGEFIDGKSFIIHGGKNDGQKGEMKYIINYEKTPIELDLVAMKENKEMGRILGVIKLINENEFLMIWSFDGKRNFDFSENNKEQIMTAKRKG</sequence>
<evidence type="ECO:0008006" key="7">
    <source>
        <dbReference type="Google" id="ProtNLM"/>
    </source>
</evidence>
<reference evidence="4" key="1">
    <citation type="submission" date="2016-03" db="EMBL/GenBank/DDBJ databases">
        <title>Draft genome sequence of Paenibacillus glacialis DSM 22343.</title>
        <authorList>
            <person name="Shin S.-K."/>
            <person name="Yi H."/>
        </authorList>
    </citation>
    <scope>NUCLEOTIDE SEQUENCE [LARGE SCALE GENOMIC DNA]</scope>
    <source>
        <strain evidence="4">NBRC 105008</strain>
    </source>
</reference>
<reference evidence="1 6" key="4">
    <citation type="submission" date="2019-07" db="EMBL/GenBank/DDBJ databases">
        <title>Whole genome shotgun sequence of Flavobacterium glycines NBRC 105008.</title>
        <authorList>
            <person name="Hosoyama A."/>
            <person name="Uohara A."/>
            <person name="Ohji S."/>
            <person name="Ichikawa N."/>
        </authorList>
    </citation>
    <scope>NUCLEOTIDE SEQUENCE [LARGE SCALE GENOMIC DNA]</scope>
    <source>
        <strain evidence="1 6">NBRC 105008</strain>
    </source>
</reference>
<dbReference type="AlphaFoldDB" id="A0A1B9DR82"/>
<dbReference type="Proteomes" id="UP000321579">
    <property type="component" value="Unassembled WGS sequence"/>
</dbReference>
<evidence type="ECO:0000313" key="2">
    <source>
        <dbReference type="EMBL" id="OCB72212.1"/>
    </source>
</evidence>
<reference evidence="2" key="2">
    <citation type="submission" date="2016-03" db="EMBL/GenBank/DDBJ databases">
        <authorList>
            <person name="Ploux O."/>
        </authorList>
    </citation>
    <scope>NUCLEOTIDE SEQUENCE</scope>
    <source>
        <strain evidence="2">NBRC 105008</strain>
    </source>
</reference>
<dbReference type="EMBL" id="BJVF01000001">
    <property type="protein sequence ID" value="GEL09667.1"/>
    <property type="molecule type" value="Genomic_DNA"/>
</dbReference>
<dbReference type="EMBL" id="LVEO01000013">
    <property type="protein sequence ID" value="OCB72212.1"/>
    <property type="molecule type" value="Genomic_DNA"/>
</dbReference>
<organism evidence="2 4">
    <name type="scientific">Flavobacterium glycines</name>
    <dbReference type="NCBI Taxonomy" id="551990"/>
    <lineage>
        <taxon>Bacteria</taxon>
        <taxon>Pseudomonadati</taxon>
        <taxon>Bacteroidota</taxon>
        <taxon>Flavobacteriia</taxon>
        <taxon>Flavobacteriales</taxon>
        <taxon>Flavobacteriaceae</taxon>
        <taxon>Flavobacterium</taxon>
    </lineage>
</organism>
<gene>
    <name evidence="2" type="ORF">FBGL_05965</name>
    <name evidence="1" type="ORF">FGL01_04060</name>
    <name evidence="3" type="ORF">SAMN05192550_1326</name>
</gene>
<protein>
    <recommendedName>
        <fullName evidence="7">DUF4488 domain-containing protein</fullName>
    </recommendedName>
</protein>
<keyword evidence="5" id="KW-1185">Reference proteome</keyword>
<reference evidence="3 5" key="3">
    <citation type="submission" date="2016-10" db="EMBL/GenBank/DDBJ databases">
        <authorList>
            <person name="Varghese N."/>
            <person name="Submissions S."/>
        </authorList>
    </citation>
    <scope>NUCLEOTIDE SEQUENCE [LARGE SCALE GENOMIC DNA]</scope>
    <source>
        <strain evidence="3 5">Gm-149</strain>
    </source>
</reference>
<comment type="caution">
    <text evidence="2">The sequence shown here is derived from an EMBL/GenBank/DDBJ whole genome shotgun (WGS) entry which is preliminary data.</text>
</comment>
<evidence type="ECO:0000313" key="6">
    <source>
        <dbReference type="Proteomes" id="UP000321579"/>
    </source>
</evidence>
<dbReference type="Proteomes" id="UP000182367">
    <property type="component" value="Unassembled WGS sequence"/>
</dbReference>
<proteinExistence type="predicted"/>
<dbReference type="EMBL" id="FNEO01000001">
    <property type="protein sequence ID" value="SDI98179.1"/>
    <property type="molecule type" value="Genomic_DNA"/>
</dbReference>
<evidence type="ECO:0000313" key="1">
    <source>
        <dbReference type="EMBL" id="GEL09667.1"/>
    </source>
</evidence>
<dbReference type="Proteomes" id="UP000093226">
    <property type="component" value="Unassembled WGS sequence"/>
</dbReference>
<accession>A0A1B9DR82</accession>
<dbReference type="RefSeq" id="WP_066326667.1">
    <property type="nucleotide sequence ID" value="NZ_BJVF01000001.1"/>
</dbReference>
<dbReference type="OrthoDB" id="1366248at2"/>
<evidence type="ECO:0000313" key="3">
    <source>
        <dbReference type="EMBL" id="SDI98179.1"/>
    </source>
</evidence>
<evidence type="ECO:0000313" key="4">
    <source>
        <dbReference type="Proteomes" id="UP000093226"/>
    </source>
</evidence>
<evidence type="ECO:0000313" key="5">
    <source>
        <dbReference type="Proteomes" id="UP000182367"/>
    </source>
</evidence>
<name>A0A1B9DR82_9FLAO</name>